<evidence type="ECO:0000313" key="3">
    <source>
        <dbReference type="Proteomes" id="UP000733744"/>
    </source>
</evidence>
<organism evidence="2 3">
    <name type="scientific">Candidatus Methylobacter oryzae</name>
    <dbReference type="NCBI Taxonomy" id="2497749"/>
    <lineage>
        <taxon>Bacteria</taxon>
        <taxon>Pseudomonadati</taxon>
        <taxon>Pseudomonadota</taxon>
        <taxon>Gammaproteobacteria</taxon>
        <taxon>Methylococcales</taxon>
        <taxon>Methylococcaceae</taxon>
        <taxon>Methylobacter</taxon>
    </lineage>
</organism>
<dbReference type="RefSeq" id="WP_127027837.1">
    <property type="nucleotide sequence ID" value="NZ_RYFG02000111.1"/>
</dbReference>
<keyword evidence="1" id="KW-0732">Signal</keyword>
<sequence length="154" mass="17436">MTKFKPVLTFLFIALLSSGKPVFAETETTDEEIHHAQNGIDWPGVYNGFTPCDGCKGVKTTLALNKNNTYMLITQYVGKSEREFVEKGKFVWDDKSSIISITPRDNSTTRHYAVDENTLTQLDNSGNRITGKLADRYILRRNDMKDSSKQHSSH</sequence>
<dbReference type="Pfam" id="PF04170">
    <property type="entry name" value="NlpE"/>
    <property type="match status" value="1"/>
</dbReference>
<dbReference type="Proteomes" id="UP000733744">
    <property type="component" value="Unassembled WGS sequence"/>
</dbReference>
<gene>
    <name evidence="2" type="ORF">EKO24_016430</name>
</gene>
<protein>
    <submittedName>
        <fullName evidence="2">Copper resistance protein NlpE</fullName>
    </submittedName>
</protein>
<feature type="chain" id="PRO_5045345833" evidence="1">
    <location>
        <begin position="25"/>
        <end position="154"/>
    </location>
</feature>
<dbReference type="EMBL" id="RYFG02000111">
    <property type="protein sequence ID" value="TRW91501.1"/>
    <property type="molecule type" value="Genomic_DNA"/>
</dbReference>
<comment type="caution">
    <text evidence="2">The sequence shown here is derived from an EMBL/GenBank/DDBJ whole genome shotgun (WGS) entry which is preliminary data.</text>
</comment>
<accession>A0ABY3C780</accession>
<dbReference type="InterPro" id="IPR007298">
    <property type="entry name" value="Cu-R_lipoprotein_NlpE"/>
</dbReference>
<name>A0ABY3C780_9GAMM</name>
<evidence type="ECO:0000256" key="1">
    <source>
        <dbReference type="SAM" id="SignalP"/>
    </source>
</evidence>
<feature type="signal peptide" evidence="1">
    <location>
        <begin position="1"/>
        <end position="24"/>
    </location>
</feature>
<keyword evidence="3" id="KW-1185">Reference proteome</keyword>
<reference evidence="2 3" key="1">
    <citation type="journal article" date="2019" name="Antonie Van Leeuwenhoek">
        <title>Description of 'Ca. Methylobacter oryzae' KRF1, a novel species from the environmentally important Methylobacter clade 2.</title>
        <authorList>
            <person name="Khatri K."/>
            <person name="Mohite J.A."/>
            <person name="Pandit P.S."/>
            <person name="Bahulikar R."/>
            <person name="Rahalkar M.C."/>
        </authorList>
    </citation>
    <scope>NUCLEOTIDE SEQUENCE [LARGE SCALE GENOMIC DNA]</scope>
    <source>
        <strain evidence="2 3">KRF1</strain>
    </source>
</reference>
<proteinExistence type="predicted"/>
<dbReference type="Gene3D" id="2.40.128.640">
    <property type="match status" value="1"/>
</dbReference>
<evidence type="ECO:0000313" key="2">
    <source>
        <dbReference type="EMBL" id="TRW91501.1"/>
    </source>
</evidence>